<dbReference type="STRING" id="15368.A0A0Q3G9G6"/>
<dbReference type="SMART" id="SM00184">
    <property type="entry name" value="RING"/>
    <property type="match status" value="1"/>
</dbReference>
<protein>
    <recommendedName>
        <fullName evidence="14">E3 ubiquitin protein ligase</fullName>
        <ecNumber evidence="14">2.3.2.27</ecNumber>
    </recommendedName>
</protein>
<sequence length="906" mass="103803">MDAAALQYENQKLVQQLEAQKSEMHILEGKFKELRNEQSSYDNTLIHLNKTWNQLIDDLVLLGVRVGVDLDNLQALDHEELSEESLESCPSEEIFLCMLLKSKNYRNNDDSSMLKFVEEALALRHRATAALMRSLQEGIAAQHARSESLSLALNGRKPNEDVIVALQNHNDHLKEVVANVHEAISIVNGKHKKYLDEIEALKNSYPKELEKIKRLSGLQVGWAGPARIATVRLLGMFISVRIRWDAIPQGYVGLAFSAHLYCIIPSTHISIFSDRICTGELEKTMEDLEESRPKLVVLQLQRHGGSLMNISGPNATNGATLTAKSSDKSMGWPDLKDAVDEAKTLATNRLFELHETQEDNLILSRQLEDLQGQLKDDNYIFTSKPYTILSDQLRHLNTEIERYRGLVEVLQNDKNQFMQREKEMCAKGESVDSIRQSITTHEARIEELEHQILKSIAEKNEIEIKVEETLQDSGKKDFKDEIHVMAAALSKEMEMMENQLNRSKDAASEAHALREEAKSLRTLLVKKTDEQKEISDRYNTQVIEIKSLKALIETLDQEKQELEFIVDMYAKESSDSRTIADIKESESRAHKQAEYLRTSLEEHSLELRVKAANEAETACQRRLSIAEAELEELRTKVDACERDVLELNEAIRIKEAEGDAYISEIETIGQAYEDMQTQNQHLLQQVADRDDFNIKLVSDSVKTKQASASLLSEKHLLQKQLLQVNSSLESYEQKVARGEEQMKAYVEQAVRTSSENRHHVINIERTMLEVSDAEKELKWLRSSIGSSEKEYELNQKRIAELRMELERERSERMKLEEEYEEVKNEVMELTSENEETTIQKLQDEIKECKAILKCGVCFDRPKEVVITKCFHLFCSPCIQRNLELRHRKCPGCGTPFGQNDVREVKI</sequence>
<keyword evidence="19" id="KW-1185">Reference proteome</keyword>
<dbReference type="PANTHER" id="PTHR23163">
    <property type="entry name" value="RING FINGER PROTEIN-RELATED"/>
    <property type="match status" value="1"/>
</dbReference>
<dbReference type="ExpressionAtlas" id="A0A0Q3G9G6">
    <property type="expression patterns" value="baseline"/>
</dbReference>
<dbReference type="OrthoDB" id="10266039at2759"/>
<reference evidence="17 18" key="1">
    <citation type="journal article" date="2010" name="Nature">
        <title>Genome sequencing and analysis of the model grass Brachypodium distachyon.</title>
        <authorList>
            <consortium name="International Brachypodium Initiative"/>
        </authorList>
    </citation>
    <scope>NUCLEOTIDE SEQUENCE [LARGE SCALE GENOMIC DNA]</scope>
    <source>
        <strain evidence="17">Bd21</strain>
        <strain evidence="18">cv. Bd21</strain>
    </source>
</reference>
<evidence type="ECO:0000256" key="10">
    <source>
        <dbReference type="ARBA" id="ARBA00022853"/>
    </source>
</evidence>
<dbReference type="Gramene" id="KQK07125">
    <property type="protein sequence ID" value="KQK07125"/>
    <property type="gene ID" value="BRADI_2g33230v3"/>
</dbReference>
<evidence type="ECO:0000256" key="7">
    <source>
        <dbReference type="ARBA" id="ARBA00022771"/>
    </source>
</evidence>
<gene>
    <name evidence="18" type="primary">LOC100828493</name>
    <name evidence="17" type="ORF">BRADI_2g33230v3</name>
</gene>
<proteinExistence type="inferred from homology"/>
<feature type="coiled-coil region" evidence="15">
    <location>
        <begin position="788"/>
        <end position="851"/>
    </location>
</feature>
<dbReference type="SUPFAM" id="SSF57850">
    <property type="entry name" value="RING/U-box"/>
    <property type="match status" value="1"/>
</dbReference>
<dbReference type="InterPro" id="IPR017907">
    <property type="entry name" value="Znf_RING_CS"/>
</dbReference>
<feature type="coiled-coil region" evidence="15">
    <location>
        <begin position="3"/>
        <end position="37"/>
    </location>
</feature>
<feature type="coiled-coil region" evidence="15">
    <location>
        <begin position="353"/>
        <end position="572"/>
    </location>
</feature>
<dbReference type="EnsemblPlants" id="KQK07125">
    <property type="protein sequence ID" value="KQK07125"/>
    <property type="gene ID" value="BRADI_2g33230v3"/>
</dbReference>
<evidence type="ECO:0000256" key="2">
    <source>
        <dbReference type="ARBA" id="ARBA00004123"/>
    </source>
</evidence>
<dbReference type="UniPathway" id="UPA00143"/>
<dbReference type="Pfam" id="PF00097">
    <property type="entry name" value="zf-C3HC4"/>
    <property type="match status" value="1"/>
</dbReference>
<evidence type="ECO:0000256" key="15">
    <source>
        <dbReference type="SAM" id="Coils"/>
    </source>
</evidence>
<accession>A0A0Q3G9G6</accession>
<keyword evidence="6 14" id="KW-0479">Metal-binding</keyword>
<dbReference type="GO" id="GO:0006325">
    <property type="term" value="P:chromatin organization"/>
    <property type="evidence" value="ECO:0007669"/>
    <property type="project" value="UniProtKB-KW"/>
</dbReference>
<dbReference type="InterPro" id="IPR018957">
    <property type="entry name" value="Znf_C3HC4_RING-type"/>
</dbReference>
<name>A0A0Q3G9G6_BRADI</name>
<evidence type="ECO:0000256" key="9">
    <source>
        <dbReference type="ARBA" id="ARBA00022833"/>
    </source>
</evidence>
<dbReference type="InterPro" id="IPR013956">
    <property type="entry name" value="E3_ubiquit_lig_Bre1"/>
</dbReference>
<dbReference type="GeneID" id="100828493"/>
<keyword evidence="12 14" id="KW-0539">Nucleus</keyword>
<feature type="coiled-coil region" evidence="15">
    <location>
        <begin position="616"/>
        <end position="657"/>
    </location>
</feature>
<dbReference type="InterPro" id="IPR001841">
    <property type="entry name" value="Znf_RING"/>
</dbReference>
<dbReference type="PANTHER" id="PTHR23163:SF8">
    <property type="entry name" value="E3 UBIQUITIN-PROTEIN LIGASE BRE1-LIKE 2"/>
    <property type="match status" value="1"/>
</dbReference>
<dbReference type="CDD" id="cd16499">
    <property type="entry name" value="RING-HC_Bre1-like"/>
    <property type="match status" value="1"/>
</dbReference>
<evidence type="ECO:0000256" key="5">
    <source>
        <dbReference type="ARBA" id="ARBA00022679"/>
    </source>
</evidence>
<keyword evidence="8 14" id="KW-0833">Ubl conjugation pathway</keyword>
<evidence type="ECO:0000256" key="1">
    <source>
        <dbReference type="ARBA" id="ARBA00000900"/>
    </source>
</evidence>
<feature type="coiled-coil region" evidence="15">
    <location>
        <begin position="714"/>
        <end position="748"/>
    </location>
</feature>
<keyword evidence="10 14" id="KW-0156">Chromatin regulator</keyword>
<keyword evidence="5 14" id="KW-0808">Transferase</keyword>
<dbReference type="RefSeq" id="XP_024315125.1">
    <property type="nucleotide sequence ID" value="XM_024459357.1"/>
</dbReference>
<evidence type="ECO:0000256" key="8">
    <source>
        <dbReference type="ARBA" id="ARBA00022786"/>
    </source>
</evidence>
<organism evidence="17">
    <name type="scientific">Brachypodium distachyon</name>
    <name type="common">Purple false brome</name>
    <name type="synonym">Trachynia distachya</name>
    <dbReference type="NCBI Taxonomy" id="15368"/>
    <lineage>
        <taxon>Eukaryota</taxon>
        <taxon>Viridiplantae</taxon>
        <taxon>Streptophyta</taxon>
        <taxon>Embryophyta</taxon>
        <taxon>Tracheophyta</taxon>
        <taxon>Spermatophyta</taxon>
        <taxon>Magnoliopsida</taxon>
        <taxon>Liliopsida</taxon>
        <taxon>Poales</taxon>
        <taxon>Poaceae</taxon>
        <taxon>BOP clade</taxon>
        <taxon>Pooideae</taxon>
        <taxon>Stipodae</taxon>
        <taxon>Brachypodieae</taxon>
        <taxon>Brachypodium</taxon>
    </lineage>
</organism>
<comment type="pathway">
    <text evidence="3 14">Protein modification; protein ubiquitination.</text>
</comment>
<evidence type="ECO:0000256" key="11">
    <source>
        <dbReference type="ARBA" id="ARBA00023054"/>
    </source>
</evidence>
<dbReference type="EC" id="2.3.2.27" evidence="14"/>
<comment type="similarity">
    <text evidence="4 14">Belongs to the BRE1 family.</text>
</comment>
<keyword evidence="11 14" id="KW-0175">Coiled coil</keyword>
<evidence type="ECO:0000256" key="3">
    <source>
        <dbReference type="ARBA" id="ARBA00004906"/>
    </source>
</evidence>
<dbReference type="GO" id="GO:0008270">
    <property type="term" value="F:zinc ion binding"/>
    <property type="evidence" value="ECO:0007669"/>
    <property type="project" value="UniProtKB-KW"/>
</dbReference>
<keyword evidence="9 14" id="KW-0862">Zinc</keyword>
<feature type="domain" description="RING-type" evidence="16">
    <location>
        <begin position="854"/>
        <end position="892"/>
    </location>
</feature>
<keyword evidence="7 13" id="KW-0863">Zinc-finger</keyword>
<evidence type="ECO:0000256" key="13">
    <source>
        <dbReference type="PROSITE-ProRule" id="PRU00175"/>
    </source>
</evidence>
<evidence type="ECO:0000256" key="14">
    <source>
        <dbReference type="RuleBase" id="RU365038"/>
    </source>
</evidence>
<evidence type="ECO:0000256" key="6">
    <source>
        <dbReference type="ARBA" id="ARBA00022723"/>
    </source>
</evidence>
<dbReference type="GO" id="GO:0005634">
    <property type="term" value="C:nucleus"/>
    <property type="evidence" value="ECO:0000318"/>
    <property type="project" value="GO_Central"/>
</dbReference>
<dbReference type="GO" id="GO:0061630">
    <property type="term" value="F:ubiquitin protein ligase activity"/>
    <property type="evidence" value="ECO:0000318"/>
    <property type="project" value="GO_Central"/>
</dbReference>
<evidence type="ECO:0000256" key="12">
    <source>
        <dbReference type="ARBA" id="ARBA00023242"/>
    </source>
</evidence>
<evidence type="ECO:0000313" key="17">
    <source>
        <dbReference type="EMBL" id="KQK07125.1"/>
    </source>
</evidence>
<dbReference type="GO" id="GO:0033503">
    <property type="term" value="C:HULC complex"/>
    <property type="evidence" value="ECO:0000318"/>
    <property type="project" value="GO_Central"/>
</dbReference>
<evidence type="ECO:0000313" key="18">
    <source>
        <dbReference type="EnsemblPlants" id="KQK07125"/>
    </source>
</evidence>
<evidence type="ECO:0000313" key="19">
    <source>
        <dbReference type="Proteomes" id="UP000008810"/>
    </source>
</evidence>
<dbReference type="Proteomes" id="UP000008810">
    <property type="component" value="Chromosome 2"/>
</dbReference>
<comment type="subcellular location">
    <subcellularLocation>
        <location evidence="2 14">Nucleus</location>
    </subcellularLocation>
</comment>
<dbReference type="PROSITE" id="PS00518">
    <property type="entry name" value="ZF_RING_1"/>
    <property type="match status" value="1"/>
</dbReference>
<dbReference type="EMBL" id="CM000881">
    <property type="protein sequence ID" value="KQK07125.1"/>
    <property type="molecule type" value="Genomic_DNA"/>
</dbReference>
<reference evidence="17" key="2">
    <citation type="submission" date="2017-06" db="EMBL/GenBank/DDBJ databases">
        <title>WGS assembly of Brachypodium distachyon.</title>
        <authorList>
            <consortium name="The International Brachypodium Initiative"/>
            <person name="Lucas S."/>
            <person name="Harmon-Smith M."/>
            <person name="Lail K."/>
            <person name="Tice H."/>
            <person name="Grimwood J."/>
            <person name="Bruce D."/>
            <person name="Barry K."/>
            <person name="Shu S."/>
            <person name="Lindquist E."/>
            <person name="Wang M."/>
            <person name="Pitluck S."/>
            <person name="Vogel J.P."/>
            <person name="Garvin D.F."/>
            <person name="Mockler T.C."/>
            <person name="Schmutz J."/>
            <person name="Rokhsar D."/>
            <person name="Bevan M.W."/>
        </authorList>
    </citation>
    <scope>NUCLEOTIDE SEQUENCE</scope>
    <source>
        <strain evidence="17">Bd21</strain>
    </source>
</reference>
<dbReference type="GO" id="GO:0016567">
    <property type="term" value="P:protein ubiquitination"/>
    <property type="evidence" value="ECO:0007669"/>
    <property type="project" value="UniProtKB-UniRule"/>
</dbReference>
<comment type="catalytic activity">
    <reaction evidence="1 14">
        <text>S-ubiquitinyl-[E2 ubiquitin-conjugating enzyme]-L-cysteine + [acceptor protein]-L-lysine = [E2 ubiquitin-conjugating enzyme]-L-cysteine + N(6)-ubiquitinyl-[acceptor protein]-L-lysine.</text>
        <dbReference type="EC" id="2.3.2.27"/>
    </reaction>
</comment>
<evidence type="ECO:0000256" key="4">
    <source>
        <dbReference type="ARBA" id="ARBA00005555"/>
    </source>
</evidence>
<dbReference type="PROSITE" id="PS50089">
    <property type="entry name" value="ZF_RING_2"/>
    <property type="match status" value="1"/>
</dbReference>
<dbReference type="AlphaFoldDB" id="A0A0Q3G9G6"/>
<evidence type="ECO:0000259" key="16">
    <source>
        <dbReference type="PROSITE" id="PS50089"/>
    </source>
</evidence>
<dbReference type="Gene3D" id="3.30.40.10">
    <property type="entry name" value="Zinc/RING finger domain, C3HC4 (zinc finger)"/>
    <property type="match status" value="1"/>
</dbReference>
<reference evidence="18" key="3">
    <citation type="submission" date="2018-08" db="UniProtKB">
        <authorList>
            <consortium name="EnsemblPlants"/>
        </authorList>
    </citation>
    <scope>IDENTIFICATION</scope>
    <source>
        <strain evidence="18">cv. Bd21</strain>
    </source>
</reference>
<dbReference type="InterPro" id="IPR013083">
    <property type="entry name" value="Znf_RING/FYVE/PHD"/>
</dbReference>